<keyword evidence="2" id="KW-0560">Oxidoreductase</keyword>
<evidence type="ECO:0000313" key="2">
    <source>
        <dbReference type="EMBL" id="RAJ02398.1"/>
    </source>
</evidence>
<keyword evidence="2" id="KW-0575">Peroxidase</keyword>
<dbReference type="GO" id="GO:0051920">
    <property type="term" value="F:peroxiredoxin activity"/>
    <property type="evidence" value="ECO:0007669"/>
    <property type="project" value="InterPro"/>
</dbReference>
<evidence type="ECO:0000259" key="1">
    <source>
        <dbReference type="Pfam" id="PF02627"/>
    </source>
</evidence>
<dbReference type="Proteomes" id="UP000249547">
    <property type="component" value="Unassembled WGS sequence"/>
</dbReference>
<dbReference type="PANTHER" id="PTHR34846:SF5">
    <property type="entry name" value="CARBOXYMUCONOLACTONE DECARBOXYLASE-LIKE DOMAIN-CONTAINING PROTEIN"/>
    <property type="match status" value="1"/>
</dbReference>
<dbReference type="InterPro" id="IPR003779">
    <property type="entry name" value="CMD-like"/>
</dbReference>
<feature type="domain" description="Carboxymuconolactone decarboxylase-like" evidence="1">
    <location>
        <begin position="12"/>
        <end position="80"/>
    </location>
</feature>
<dbReference type="Gene3D" id="1.20.1290.10">
    <property type="entry name" value="AhpD-like"/>
    <property type="match status" value="1"/>
</dbReference>
<dbReference type="PANTHER" id="PTHR34846">
    <property type="entry name" value="4-CARBOXYMUCONOLACTONE DECARBOXYLASE FAMILY PROTEIN (AFU_ORTHOLOGUE AFUA_6G11590)"/>
    <property type="match status" value="1"/>
</dbReference>
<name>A0A327QEU5_9BACT</name>
<dbReference type="SUPFAM" id="SSF69118">
    <property type="entry name" value="AhpD-like"/>
    <property type="match status" value="1"/>
</dbReference>
<dbReference type="InterPro" id="IPR029032">
    <property type="entry name" value="AhpD-like"/>
</dbReference>
<gene>
    <name evidence="2" type="ORF">LX64_03411</name>
</gene>
<keyword evidence="3" id="KW-1185">Reference proteome</keyword>
<accession>A0A327QEU5</accession>
<comment type="caution">
    <text evidence="2">The sequence shown here is derived from an EMBL/GenBank/DDBJ whole genome shotgun (WGS) entry which is preliminary data.</text>
</comment>
<proteinExistence type="predicted"/>
<reference evidence="2 3" key="1">
    <citation type="submission" date="2018-06" db="EMBL/GenBank/DDBJ databases">
        <title>Genomic Encyclopedia of Archaeal and Bacterial Type Strains, Phase II (KMG-II): from individual species to whole genera.</title>
        <authorList>
            <person name="Goeker M."/>
        </authorList>
    </citation>
    <scope>NUCLEOTIDE SEQUENCE [LARGE SCALE GENOMIC DNA]</scope>
    <source>
        <strain evidence="2 3">DSM 23857</strain>
    </source>
</reference>
<dbReference type="AlphaFoldDB" id="A0A327QEU5"/>
<dbReference type="EMBL" id="QLLL01000006">
    <property type="protein sequence ID" value="RAJ02398.1"/>
    <property type="molecule type" value="Genomic_DNA"/>
</dbReference>
<dbReference type="NCBIfam" id="TIGR00778">
    <property type="entry name" value="ahpD_dom"/>
    <property type="match status" value="1"/>
</dbReference>
<sequence>MKQRFKTGVVVPGAYKAMIAFDATQAAFDIDPIDKELIKLRASQINGCGYCVDSHARDAIKAGATVQQVILTSAWRESGEVFTEAQRLIFAIVEEVTLIAHAGLTEPTYEKAIALFGQEKTAQIIMATVIINAWNRIGVSSHLQPAVETPATV</sequence>
<dbReference type="OrthoDB" id="9801997at2"/>
<evidence type="ECO:0000313" key="3">
    <source>
        <dbReference type="Proteomes" id="UP000249547"/>
    </source>
</evidence>
<dbReference type="Pfam" id="PF02627">
    <property type="entry name" value="CMD"/>
    <property type="match status" value="1"/>
</dbReference>
<organism evidence="2 3">
    <name type="scientific">Chitinophaga skermanii</name>
    <dbReference type="NCBI Taxonomy" id="331697"/>
    <lineage>
        <taxon>Bacteria</taxon>
        <taxon>Pseudomonadati</taxon>
        <taxon>Bacteroidota</taxon>
        <taxon>Chitinophagia</taxon>
        <taxon>Chitinophagales</taxon>
        <taxon>Chitinophagaceae</taxon>
        <taxon>Chitinophaga</taxon>
    </lineage>
</organism>
<dbReference type="RefSeq" id="WP_111598842.1">
    <property type="nucleotide sequence ID" value="NZ_QLLL01000006.1"/>
</dbReference>
<protein>
    <submittedName>
        <fullName evidence="2">AhpD family alkylhydroperoxidase</fullName>
    </submittedName>
</protein>
<dbReference type="InterPro" id="IPR004675">
    <property type="entry name" value="AhpD_core"/>
</dbReference>